<organism evidence="1 2">
    <name type="scientific">Plakobranchus ocellatus</name>
    <dbReference type="NCBI Taxonomy" id="259542"/>
    <lineage>
        <taxon>Eukaryota</taxon>
        <taxon>Metazoa</taxon>
        <taxon>Spiralia</taxon>
        <taxon>Lophotrochozoa</taxon>
        <taxon>Mollusca</taxon>
        <taxon>Gastropoda</taxon>
        <taxon>Heterobranchia</taxon>
        <taxon>Euthyneura</taxon>
        <taxon>Panpulmonata</taxon>
        <taxon>Sacoglossa</taxon>
        <taxon>Placobranchoidea</taxon>
        <taxon>Plakobranchidae</taxon>
        <taxon>Plakobranchus</taxon>
    </lineage>
</organism>
<dbReference type="Proteomes" id="UP000735302">
    <property type="component" value="Unassembled WGS sequence"/>
</dbReference>
<name>A0AAV3ZTD3_9GAST</name>
<evidence type="ECO:0000313" key="2">
    <source>
        <dbReference type="Proteomes" id="UP000735302"/>
    </source>
</evidence>
<keyword evidence="2" id="KW-1185">Reference proteome</keyword>
<accession>A0AAV3ZTD3</accession>
<sequence>MFPKSLLYRMLHRSSEEDAHCLLSYSWSLCPSSTEYYTVLRKKVRIMPATYSWSLCPSSTECCTVLRKKVRIMPATYSWSLCPSSTECCTVLRRKVRIVCYRTHGPYIPPLQNVAPFFGRRCAMFAAILMVLMSLLYRMLHRSSEEGAHCLLPYSWSLYPSSTECCTVLRAKMRNVCCYTHGPSVLPLKNFLIV</sequence>
<evidence type="ECO:0000313" key="1">
    <source>
        <dbReference type="EMBL" id="GFN97717.1"/>
    </source>
</evidence>
<protein>
    <submittedName>
        <fullName evidence="1">Uncharacterized protein</fullName>
    </submittedName>
</protein>
<gene>
    <name evidence="1" type="ORF">PoB_002422300</name>
</gene>
<dbReference type="EMBL" id="BLXT01002806">
    <property type="protein sequence ID" value="GFN97717.1"/>
    <property type="molecule type" value="Genomic_DNA"/>
</dbReference>
<proteinExistence type="predicted"/>
<comment type="caution">
    <text evidence="1">The sequence shown here is derived from an EMBL/GenBank/DDBJ whole genome shotgun (WGS) entry which is preliminary data.</text>
</comment>
<reference evidence="1 2" key="1">
    <citation type="journal article" date="2021" name="Elife">
        <title>Chloroplast acquisition without the gene transfer in kleptoplastic sea slugs, Plakobranchus ocellatus.</title>
        <authorList>
            <person name="Maeda T."/>
            <person name="Takahashi S."/>
            <person name="Yoshida T."/>
            <person name="Shimamura S."/>
            <person name="Takaki Y."/>
            <person name="Nagai Y."/>
            <person name="Toyoda A."/>
            <person name="Suzuki Y."/>
            <person name="Arimoto A."/>
            <person name="Ishii H."/>
            <person name="Satoh N."/>
            <person name="Nishiyama T."/>
            <person name="Hasebe M."/>
            <person name="Maruyama T."/>
            <person name="Minagawa J."/>
            <person name="Obokata J."/>
            <person name="Shigenobu S."/>
        </authorList>
    </citation>
    <scope>NUCLEOTIDE SEQUENCE [LARGE SCALE GENOMIC DNA]</scope>
</reference>
<dbReference type="AlphaFoldDB" id="A0AAV3ZTD3"/>